<reference evidence="1 2" key="1">
    <citation type="submission" date="2016-08" db="EMBL/GenBank/DDBJ databases">
        <authorList>
            <person name="Seilhamer J.J."/>
        </authorList>
    </citation>
    <scope>NUCLEOTIDE SEQUENCE [LARGE SCALE GENOMIC DNA]</scope>
    <source>
        <strain evidence="1 2">VC14762</strain>
    </source>
</reference>
<dbReference type="Proteomes" id="UP000188543">
    <property type="component" value="Unassembled WGS sequence"/>
</dbReference>
<dbReference type="RefSeq" id="WP_077176665.1">
    <property type="nucleotide sequence ID" value="NZ_MUTB01000063.1"/>
</dbReference>
<accession>A0A1V2VVI9</accession>
<gene>
    <name evidence="1" type="ORF">A8E72_30850</name>
</gene>
<sequence>MKTLQSVVGFLVLTAAVFAAPAVIGSVLAGAAGLLMMASAGVAHPVPPPSPRIVQIVRAEPTPAMRVYELERGAGVVVFKQIDGKLVSRMYRVAGGVHA</sequence>
<proteinExistence type="predicted"/>
<organism evidence="1 2">
    <name type="scientific">Burkholderia cenocepacia</name>
    <dbReference type="NCBI Taxonomy" id="95486"/>
    <lineage>
        <taxon>Bacteria</taxon>
        <taxon>Pseudomonadati</taxon>
        <taxon>Pseudomonadota</taxon>
        <taxon>Betaproteobacteria</taxon>
        <taxon>Burkholderiales</taxon>
        <taxon>Burkholderiaceae</taxon>
        <taxon>Burkholderia</taxon>
        <taxon>Burkholderia cepacia complex</taxon>
    </lineage>
</organism>
<dbReference type="AlphaFoldDB" id="A0A1V2VVI9"/>
<dbReference type="EMBL" id="MUTJ01000092">
    <property type="protein sequence ID" value="ONU77786.1"/>
    <property type="molecule type" value="Genomic_DNA"/>
</dbReference>
<evidence type="ECO:0000313" key="1">
    <source>
        <dbReference type="EMBL" id="ONU77786.1"/>
    </source>
</evidence>
<protein>
    <submittedName>
        <fullName evidence="1">Uncharacterized protein</fullName>
    </submittedName>
</protein>
<name>A0A1V2VVI9_9BURK</name>
<comment type="caution">
    <text evidence="1">The sequence shown here is derived from an EMBL/GenBank/DDBJ whole genome shotgun (WGS) entry which is preliminary data.</text>
</comment>
<evidence type="ECO:0000313" key="2">
    <source>
        <dbReference type="Proteomes" id="UP000188543"/>
    </source>
</evidence>